<dbReference type="InterPro" id="IPR005025">
    <property type="entry name" value="FMN_Rdtase-like_dom"/>
</dbReference>
<organism evidence="4 5">
    <name type="scientific">Catenisphaera adipataccumulans</name>
    <dbReference type="NCBI Taxonomy" id="700500"/>
    <lineage>
        <taxon>Bacteria</taxon>
        <taxon>Bacillati</taxon>
        <taxon>Bacillota</taxon>
        <taxon>Erysipelotrichia</taxon>
        <taxon>Erysipelotrichales</taxon>
        <taxon>Erysipelotrichaceae</taxon>
        <taxon>Catenisphaera</taxon>
    </lineage>
</organism>
<comment type="caution">
    <text evidence="4">The sequence shown here is derived from an EMBL/GenBank/DDBJ whole genome shotgun (WGS) entry which is preliminary data.</text>
</comment>
<keyword evidence="2" id="KW-0288">FMN</keyword>
<accession>A0A7W8FVB8</accession>
<proteinExistence type="predicted"/>
<dbReference type="Pfam" id="PF03358">
    <property type="entry name" value="FMN_red"/>
    <property type="match status" value="1"/>
</dbReference>
<dbReference type="PANTHER" id="PTHR43278:SF4">
    <property type="entry name" value="NAD(P)H-DEPENDENT FMN-CONTAINING OXIDOREDUCTASE YWQN-RELATED"/>
    <property type="match status" value="1"/>
</dbReference>
<dbReference type="RefSeq" id="WP_183328119.1">
    <property type="nucleotide sequence ID" value="NZ_JACHHK010000003.1"/>
</dbReference>
<protein>
    <submittedName>
        <fullName evidence="4">Multimeric flavodoxin WrbA</fullName>
    </submittedName>
</protein>
<reference evidence="4 5" key="1">
    <citation type="submission" date="2020-08" db="EMBL/GenBank/DDBJ databases">
        <title>Genomic Encyclopedia of Type Strains, Phase IV (KMG-IV): sequencing the most valuable type-strain genomes for metagenomic binning, comparative biology and taxonomic classification.</title>
        <authorList>
            <person name="Goeker M."/>
        </authorList>
    </citation>
    <scope>NUCLEOTIDE SEQUENCE [LARGE SCALE GENOMIC DNA]</scope>
    <source>
        <strain evidence="4 5">DSM 25799</strain>
    </source>
</reference>
<gene>
    <name evidence="4" type="ORF">HNQ47_000983</name>
</gene>
<keyword evidence="5" id="KW-1185">Reference proteome</keyword>
<dbReference type="InterPro" id="IPR029039">
    <property type="entry name" value="Flavoprotein-like_sf"/>
</dbReference>
<evidence type="ECO:0000313" key="5">
    <source>
        <dbReference type="Proteomes" id="UP000539953"/>
    </source>
</evidence>
<dbReference type="AlphaFoldDB" id="A0A7W8FVB8"/>
<evidence type="ECO:0000313" key="4">
    <source>
        <dbReference type="EMBL" id="MBB5182963.1"/>
    </source>
</evidence>
<dbReference type="EMBL" id="JACHHK010000003">
    <property type="protein sequence ID" value="MBB5182963.1"/>
    <property type="molecule type" value="Genomic_DNA"/>
</dbReference>
<name>A0A7W8FVB8_9FIRM</name>
<keyword evidence="1" id="KW-0285">Flavoprotein</keyword>
<evidence type="ECO:0000259" key="3">
    <source>
        <dbReference type="Pfam" id="PF03358"/>
    </source>
</evidence>
<evidence type="ECO:0000256" key="1">
    <source>
        <dbReference type="ARBA" id="ARBA00022630"/>
    </source>
</evidence>
<dbReference type="Gene3D" id="3.40.50.360">
    <property type="match status" value="1"/>
</dbReference>
<dbReference type="InterPro" id="IPR051796">
    <property type="entry name" value="ISF_SsuE-like"/>
</dbReference>
<feature type="domain" description="NADPH-dependent FMN reductase-like" evidence="3">
    <location>
        <begin position="1"/>
        <end position="157"/>
    </location>
</feature>
<dbReference type="SUPFAM" id="SSF52218">
    <property type="entry name" value="Flavoproteins"/>
    <property type="match status" value="1"/>
</dbReference>
<dbReference type="PANTHER" id="PTHR43278">
    <property type="entry name" value="NAD(P)H-DEPENDENT FMN-CONTAINING OXIDOREDUCTASE YWQN-RELATED"/>
    <property type="match status" value="1"/>
</dbReference>
<dbReference type="Proteomes" id="UP000539953">
    <property type="component" value="Unassembled WGS sequence"/>
</dbReference>
<dbReference type="GO" id="GO:0016491">
    <property type="term" value="F:oxidoreductase activity"/>
    <property type="evidence" value="ECO:0007669"/>
    <property type="project" value="InterPro"/>
</dbReference>
<sequence>MKVLLVNGSPHPKGCTYTALHLVGDELNKAGIETEDFWIGNKPVTGCIGCGWCREHHACHVQDTVNPFLEKAKTADGFVFGAPVHFASIAASMAGFMDRAFFADQFGRLHCFAQKPGAAIVSARRAGTTASLDVLNKYLFYAQMPIATSRYWNMVHGQTPEDVWKDTEGVQIMRVLGQNLAWLMKSLEAGEKAGVKKPEPEPRISTNFIR</sequence>
<evidence type="ECO:0000256" key="2">
    <source>
        <dbReference type="ARBA" id="ARBA00022643"/>
    </source>
</evidence>